<dbReference type="InterPro" id="IPR029044">
    <property type="entry name" value="Nucleotide-diphossugar_trans"/>
</dbReference>
<evidence type="ECO:0000256" key="5">
    <source>
        <dbReference type="ARBA" id="ARBA00048128"/>
    </source>
</evidence>
<dbReference type="RefSeq" id="WP_229345255.1">
    <property type="nucleotide sequence ID" value="NZ_JAJFAT010000007.1"/>
</dbReference>
<evidence type="ECO:0000313" key="9">
    <source>
        <dbReference type="Proteomes" id="UP001199296"/>
    </source>
</evidence>
<organism evidence="8 9">
    <name type="scientific">Halanaerobium polyolivorans</name>
    <dbReference type="NCBI Taxonomy" id="2886943"/>
    <lineage>
        <taxon>Bacteria</taxon>
        <taxon>Bacillati</taxon>
        <taxon>Bacillota</taxon>
        <taxon>Clostridia</taxon>
        <taxon>Halanaerobiales</taxon>
        <taxon>Halanaerobiaceae</taxon>
        <taxon>Halanaerobium</taxon>
    </lineage>
</organism>
<accession>A0AAW4WVA2</accession>
<evidence type="ECO:0000256" key="6">
    <source>
        <dbReference type="RuleBase" id="RU361259"/>
    </source>
</evidence>
<evidence type="ECO:0000256" key="1">
    <source>
        <dbReference type="ARBA" id="ARBA00006890"/>
    </source>
</evidence>
<evidence type="ECO:0000256" key="4">
    <source>
        <dbReference type="ARBA" id="ARBA00022695"/>
    </source>
</evidence>
<comment type="catalytic activity">
    <reaction evidence="5 6">
        <text>alpha-D-glucose 1-phosphate + UTP + H(+) = UDP-alpha-D-glucose + diphosphate</text>
        <dbReference type="Rhea" id="RHEA:19889"/>
        <dbReference type="ChEBI" id="CHEBI:15378"/>
        <dbReference type="ChEBI" id="CHEBI:33019"/>
        <dbReference type="ChEBI" id="CHEBI:46398"/>
        <dbReference type="ChEBI" id="CHEBI:58601"/>
        <dbReference type="ChEBI" id="CHEBI:58885"/>
        <dbReference type="EC" id="2.7.7.9"/>
    </reaction>
</comment>
<comment type="similarity">
    <text evidence="1 6">Belongs to the UDPGP type 2 family.</text>
</comment>
<dbReference type="SUPFAM" id="SSF53448">
    <property type="entry name" value="Nucleotide-diphospho-sugar transferases"/>
    <property type="match status" value="1"/>
</dbReference>
<dbReference type="EMBL" id="JAJFAT010000007">
    <property type="protein sequence ID" value="MCC3144936.1"/>
    <property type="molecule type" value="Genomic_DNA"/>
</dbReference>
<dbReference type="Pfam" id="PF00483">
    <property type="entry name" value="NTP_transferase"/>
    <property type="match status" value="1"/>
</dbReference>
<dbReference type="GO" id="GO:0003983">
    <property type="term" value="F:UTP:glucose-1-phosphate uridylyltransferase activity"/>
    <property type="evidence" value="ECO:0007669"/>
    <property type="project" value="UniProtKB-EC"/>
</dbReference>
<proteinExistence type="inferred from homology"/>
<feature type="domain" description="Nucleotidyl transferase" evidence="7">
    <location>
        <begin position="5"/>
        <end position="262"/>
    </location>
</feature>
<evidence type="ECO:0000313" key="8">
    <source>
        <dbReference type="EMBL" id="MCC3144936.1"/>
    </source>
</evidence>
<keyword evidence="9" id="KW-1185">Reference proteome</keyword>
<dbReference type="InterPro" id="IPR005771">
    <property type="entry name" value="GalU_uridylyltTrfase_bac/arc"/>
</dbReference>
<dbReference type="NCBIfam" id="TIGR01099">
    <property type="entry name" value="galU"/>
    <property type="match status" value="1"/>
</dbReference>
<keyword evidence="4 6" id="KW-0548">Nucleotidyltransferase</keyword>
<comment type="caution">
    <text evidence="8">The sequence shown here is derived from an EMBL/GenBank/DDBJ whole genome shotgun (WGS) entry which is preliminary data.</text>
</comment>
<gene>
    <name evidence="8" type="primary">galU</name>
    <name evidence="8" type="ORF">LJ207_06340</name>
</gene>
<evidence type="ECO:0000256" key="3">
    <source>
        <dbReference type="ARBA" id="ARBA00022679"/>
    </source>
</evidence>
<dbReference type="GO" id="GO:0006011">
    <property type="term" value="P:UDP-alpha-D-glucose metabolic process"/>
    <property type="evidence" value="ECO:0007669"/>
    <property type="project" value="InterPro"/>
</dbReference>
<protein>
    <recommendedName>
        <fullName evidence="2 6">UTP--glucose-1-phosphate uridylyltransferase</fullName>
        <ecNumber evidence="2 6">2.7.7.9</ecNumber>
    </recommendedName>
    <alternativeName>
        <fullName evidence="6">UDP-glucose pyrophosphorylase</fullName>
    </alternativeName>
</protein>
<name>A0AAW4WVA2_9FIRM</name>
<reference evidence="8 9" key="1">
    <citation type="submission" date="2021-10" db="EMBL/GenBank/DDBJ databases">
        <authorList>
            <person name="Grouzdev D.S."/>
            <person name="Pantiukh K.S."/>
            <person name="Krutkina M.S."/>
        </authorList>
    </citation>
    <scope>NUCLEOTIDE SEQUENCE [LARGE SCALE GENOMIC DNA]</scope>
    <source>
        <strain evidence="8 9">Z-7514</strain>
    </source>
</reference>
<dbReference type="EC" id="2.7.7.9" evidence="2 6"/>
<dbReference type="Proteomes" id="UP001199296">
    <property type="component" value="Unassembled WGS sequence"/>
</dbReference>
<keyword evidence="3 6" id="KW-0808">Transferase</keyword>
<dbReference type="Gene3D" id="3.90.550.10">
    <property type="entry name" value="Spore Coat Polysaccharide Biosynthesis Protein SpsA, Chain A"/>
    <property type="match status" value="1"/>
</dbReference>
<dbReference type="AlphaFoldDB" id="A0AAW4WVA2"/>
<dbReference type="PANTHER" id="PTHR43197">
    <property type="entry name" value="UTP--GLUCOSE-1-PHOSPHATE URIDYLYLTRANSFERASE"/>
    <property type="match status" value="1"/>
</dbReference>
<dbReference type="PANTHER" id="PTHR43197:SF1">
    <property type="entry name" value="UTP--GLUCOSE-1-PHOSPHATE URIDYLYLTRANSFERASE"/>
    <property type="match status" value="1"/>
</dbReference>
<sequence>MKVKKAVIPAAGWGTRLLPATKAQPKEMIPIVDKPTIQYIVEEAVEAGIEDILIITSKDKQSIEDHFDKSTALEKALREKGKTEMLETVQNISDMITIHSVRQKEQKGLGHAILCAKTFVGDDPFAVLLGDDVIRSEKAVIKQMMEVYEAKETAVLGCQTVAEKDVSKYGIVKYSSRDEDVYEVEDMIEKPAVDEAPSRLAILGRYIITPDIFEIIEKTPPGKGGEIQLTDALKSLLEQRSVYAYDFEGKRYDVGNKFGFLQTTVEFALAREDLGEEFKEYLLELMAEF</sequence>
<evidence type="ECO:0000259" key="7">
    <source>
        <dbReference type="Pfam" id="PF00483"/>
    </source>
</evidence>
<dbReference type="CDD" id="cd02541">
    <property type="entry name" value="UGPase_prokaryotic"/>
    <property type="match status" value="1"/>
</dbReference>
<dbReference type="InterPro" id="IPR005835">
    <property type="entry name" value="NTP_transferase_dom"/>
</dbReference>
<evidence type="ECO:0000256" key="2">
    <source>
        <dbReference type="ARBA" id="ARBA00012415"/>
    </source>
</evidence>